<organism evidence="3 4">
    <name type="scientific">Biomphalaria glabrata</name>
    <name type="common">Bloodfluke planorb</name>
    <name type="synonym">Freshwater snail</name>
    <dbReference type="NCBI Taxonomy" id="6526"/>
    <lineage>
        <taxon>Eukaryota</taxon>
        <taxon>Metazoa</taxon>
        <taxon>Spiralia</taxon>
        <taxon>Lophotrochozoa</taxon>
        <taxon>Mollusca</taxon>
        <taxon>Gastropoda</taxon>
        <taxon>Heterobranchia</taxon>
        <taxon>Euthyneura</taxon>
        <taxon>Panpulmonata</taxon>
        <taxon>Hygrophila</taxon>
        <taxon>Lymnaeoidea</taxon>
        <taxon>Planorbidae</taxon>
        <taxon>Biomphalaria</taxon>
    </lineage>
</organism>
<feature type="domain" description="GH18" evidence="2">
    <location>
        <begin position="31"/>
        <end position="383"/>
    </location>
</feature>
<dbReference type="InterPro" id="IPR001223">
    <property type="entry name" value="Glyco_hydro18_cat"/>
</dbReference>
<protein>
    <submittedName>
        <fullName evidence="4">Chitotriosidase-1-like isoform X1</fullName>
    </submittedName>
</protein>
<dbReference type="InterPro" id="IPR011583">
    <property type="entry name" value="Chitinase_II/V-like_cat"/>
</dbReference>
<dbReference type="GeneID" id="106073165"/>
<dbReference type="GO" id="GO:0006032">
    <property type="term" value="P:chitin catabolic process"/>
    <property type="evidence" value="ECO:0007669"/>
    <property type="project" value="TreeGrafter"/>
</dbReference>
<proteinExistence type="predicted"/>
<accession>A0A9W3AM72</accession>
<keyword evidence="3" id="KW-1185">Reference proteome</keyword>
<evidence type="ECO:0000256" key="1">
    <source>
        <dbReference type="SAM" id="SignalP"/>
    </source>
</evidence>
<evidence type="ECO:0000259" key="2">
    <source>
        <dbReference type="PROSITE" id="PS51910"/>
    </source>
</evidence>
<dbReference type="GO" id="GO:0008061">
    <property type="term" value="F:chitin binding"/>
    <property type="evidence" value="ECO:0007669"/>
    <property type="project" value="InterPro"/>
</dbReference>
<evidence type="ECO:0000313" key="3">
    <source>
        <dbReference type="Proteomes" id="UP001165740"/>
    </source>
</evidence>
<feature type="signal peptide" evidence="1">
    <location>
        <begin position="1"/>
        <end position="25"/>
    </location>
</feature>
<sequence>MILVPNIKKMKTGIISFFFLTLVRLSSENCDKIVCTFLAKSMRQLKVDTADIDTSLCPYLKIKFVDYDYNALHVDRQVSDIYPWMWSAKAENPNMKVLLTFYNSVGSKNFFEMYRTPAKRLKFIPMFIQYLRKNRFDGVEVDVGMGFVRRKNIYDIERWADFIEDLQKDLKADSRRSGKPKLLLFGRIDDRKKGVNQLYNVSRIYRHSDFVIMDAWAYYSQRLGPRYNMSISSMHHSKVYSINNTTDDRSIDYNVNALIAKGGIKEKTIISLYLMPTFFYEYSSFTAVDFGWIKHDNYGAVCELMHKGGNITRVFDDCPIFRQDRIVVYFDDEISIAEKVKYIIKNELAGFEILDLSADDFKGLCAKGKFPLMRAINEECGKTLIDQ</sequence>
<gene>
    <name evidence="4" type="primary">LOC106073165</name>
</gene>
<dbReference type="GO" id="GO:0004568">
    <property type="term" value="F:chitinase activity"/>
    <property type="evidence" value="ECO:0007669"/>
    <property type="project" value="TreeGrafter"/>
</dbReference>
<dbReference type="GO" id="GO:0005975">
    <property type="term" value="P:carbohydrate metabolic process"/>
    <property type="evidence" value="ECO:0007669"/>
    <property type="project" value="InterPro"/>
</dbReference>
<reference evidence="4" key="1">
    <citation type="submission" date="2025-08" db="UniProtKB">
        <authorList>
            <consortium name="RefSeq"/>
        </authorList>
    </citation>
    <scope>IDENTIFICATION</scope>
</reference>
<dbReference type="SUPFAM" id="SSF51445">
    <property type="entry name" value="(Trans)glycosidases"/>
    <property type="match status" value="1"/>
</dbReference>
<dbReference type="Gene3D" id="3.20.20.80">
    <property type="entry name" value="Glycosidases"/>
    <property type="match status" value="2"/>
</dbReference>
<name>A0A9W3AM72_BIOGL</name>
<dbReference type="OrthoDB" id="6070130at2759"/>
<keyword evidence="1" id="KW-0732">Signal</keyword>
<dbReference type="PANTHER" id="PTHR11177">
    <property type="entry name" value="CHITINASE"/>
    <property type="match status" value="1"/>
</dbReference>
<dbReference type="SMART" id="SM00636">
    <property type="entry name" value="Glyco_18"/>
    <property type="match status" value="1"/>
</dbReference>
<dbReference type="Pfam" id="PF00704">
    <property type="entry name" value="Glyco_hydro_18"/>
    <property type="match status" value="1"/>
</dbReference>
<dbReference type="InterPro" id="IPR017853">
    <property type="entry name" value="GH"/>
</dbReference>
<dbReference type="InterPro" id="IPR050314">
    <property type="entry name" value="Glycosyl_Hydrlase_18"/>
</dbReference>
<dbReference type="GO" id="GO:0005576">
    <property type="term" value="C:extracellular region"/>
    <property type="evidence" value="ECO:0007669"/>
    <property type="project" value="TreeGrafter"/>
</dbReference>
<dbReference type="PANTHER" id="PTHR11177:SF317">
    <property type="entry name" value="CHITINASE 12-RELATED"/>
    <property type="match status" value="1"/>
</dbReference>
<dbReference type="Proteomes" id="UP001165740">
    <property type="component" value="Chromosome 6"/>
</dbReference>
<feature type="chain" id="PRO_5040735597" evidence="1">
    <location>
        <begin position="26"/>
        <end position="387"/>
    </location>
</feature>
<evidence type="ECO:0000313" key="4">
    <source>
        <dbReference type="RefSeq" id="XP_055888229.1"/>
    </source>
</evidence>
<dbReference type="RefSeq" id="XP_055888229.1">
    <property type="nucleotide sequence ID" value="XM_056032254.1"/>
</dbReference>
<dbReference type="AlphaFoldDB" id="A0A9W3AM72"/>
<dbReference type="PROSITE" id="PS51910">
    <property type="entry name" value="GH18_2"/>
    <property type="match status" value="1"/>
</dbReference>